<gene>
    <name evidence="8" type="ORF">SAMN02927925_01450</name>
</gene>
<dbReference type="SUPFAM" id="SSF55874">
    <property type="entry name" value="ATPase domain of HSP90 chaperone/DNA topoisomerase II/histidine kinase"/>
    <property type="match status" value="1"/>
</dbReference>
<dbReference type="RefSeq" id="WP_051365777.1">
    <property type="nucleotide sequence ID" value="NZ_CBCSBQ010000025.1"/>
</dbReference>
<feature type="transmembrane region" description="Helical" evidence="6">
    <location>
        <begin position="45"/>
        <end position="63"/>
    </location>
</feature>
<protein>
    <recommendedName>
        <fullName evidence="2">histidine kinase</fullName>
        <ecNumber evidence="2">2.7.13.3</ecNumber>
    </recommendedName>
</protein>
<dbReference type="Pfam" id="PF02518">
    <property type="entry name" value="HATPase_c"/>
    <property type="match status" value="1"/>
</dbReference>
<evidence type="ECO:0000259" key="7">
    <source>
        <dbReference type="PROSITE" id="PS50109"/>
    </source>
</evidence>
<dbReference type="PANTHER" id="PTHR43304:SF1">
    <property type="entry name" value="PAC DOMAIN-CONTAINING PROTEIN"/>
    <property type="match status" value="1"/>
</dbReference>
<sequence length="313" mass="36474">MRIKPEMKITLIYLVSGVLWILISDRFLLLFFSNYELKKLTYLQTIKGFFYVTSTALLLYMLLKRQYKIINAKVAQLEQYTQELEFSNKELEQFAYVASHDLQEPLRMVISFISKLEAEYKEKFDEKGKQYIGFAVSGAKRMRTLILDLLEYSKIGKENQKNETIDVSQIAKEVFLLHHESITRKNAQMRLQELPIIYSDSSAVFQIFYQLIGNALKYTKDTVLPSITIAAEETNQEWVFSVADNGIGIEKQYFKKIFLLFQRLHSSEEFNGNGIGLAIVKKNVDKLKGRIWLVSEKDKGTTFYFSLKKKLLP</sequence>
<evidence type="ECO:0000256" key="4">
    <source>
        <dbReference type="ARBA" id="ARBA00022679"/>
    </source>
</evidence>
<feature type="domain" description="Histidine kinase" evidence="7">
    <location>
        <begin position="97"/>
        <end position="311"/>
    </location>
</feature>
<dbReference type="InterPro" id="IPR003661">
    <property type="entry name" value="HisK_dim/P_dom"/>
</dbReference>
<name>A0A1G4VR16_9FLAO</name>
<evidence type="ECO:0000256" key="5">
    <source>
        <dbReference type="ARBA" id="ARBA00022777"/>
    </source>
</evidence>
<keyword evidence="6" id="KW-1133">Transmembrane helix</keyword>
<feature type="transmembrane region" description="Helical" evidence="6">
    <location>
        <begin position="12"/>
        <end position="33"/>
    </location>
</feature>
<dbReference type="SMART" id="SM00388">
    <property type="entry name" value="HisKA"/>
    <property type="match status" value="1"/>
</dbReference>
<dbReference type="Proteomes" id="UP000182124">
    <property type="component" value="Unassembled WGS sequence"/>
</dbReference>
<evidence type="ECO:0000313" key="9">
    <source>
        <dbReference type="Proteomes" id="UP000182124"/>
    </source>
</evidence>
<dbReference type="AlphaFoldDB" id="A0A1G4VR16"/>
<dbReference type="SMART" id="SM00387">
    <property type="entry name" value="HATPase_c"/>
    <property type="match status" value="1"/>
</dbReference>
<dbReference type="PANTHER" id="PTHR43304">
    <property type="entry name" value="PHYTOCHROME-LIKE PROTEIN CPH1"/>
    <property type="match status" value="1"/>
</dbReference>
<dbReference type="CDD" id="cd00082">
    <property type="entry name" value="HisKA"/>
    <property type="match status" value="1"/>
</dbReference>
<dbReference type="InterPro" id="IPR036890">
    <property type="entry name" value="HATPase_C_sf"/>
</dbReference>
<evidence type="ECO:0000313" key="8">
    <source>
        <dbReference type="EMBL" id="SCX09803.1"/>
    </source>
</evidence>
<organism evidence="8 9">
    <name type="scientific">Flavobacterium saliperosum</name>
    <dbReference type="NCBI Taxonomy" id="329186"/>
    <lineage>
        <taxon>Bacteria</taxon>
        <taxon>Pseudomonadati</taxon>
        <taxon>Bacteroidota</taxon>
        <taxon>Flavobacteriia</taxon>
        <taxon>Flavobacteriales</taxon>
        <taxon>Flavobacteriaceae</taxon>
        <taxon>Flavobacterium</taxon>
    </lineage>
</organism>
<dbReference type="InterPro" id="IPR005467">
    <property type="entry name" value="His_kinase_dom"/>
</dbReference>
<evidence type="ECO:0000256" key="2">
    <source>
        <dbReference type="ARBA" id="ARBA00012438"/>
    </source>
</evidence>
<dbReference type="Pfam" id="PF00512">
    <property type="entry name" value="HisKA"/>
    <property type="match status" value="1"/>
</dbReference>
<keyword evidence="4" id="KW-0808">Transferase</keyword>
<accession>A0A1G4VR16</accession>
<dbReference type="STRING" id="329186.SAMN02927925_01450"/>
<dbReference type="InterPro" id="IPR052162">
    <property type="entry name" value="Sensor_kinase/Photoreceptor"/>
</dbReference>
<dbReference type="PROSITE" id="PS50109">
    <property type="entry name" value="HIS_KIN"/>
    <property type="match status" value="1"/>
</dbReference>
<dbReference type="FunFam" id="3.30.565.10:FF:000006">
    <property type="entry name" value="Sensor histidine kinase WalK"/>
    <property type="match status" value="1"/>
</dbReference>
<comment type="catalytic activity">
    <reaction evidence="1">
        <text>ATP + protein L-histidine = ADP + protein N-phospho-L-histidine.</text>
        <dbReference type="EC" id="2.7.13.3"/>
    </reaction>
</comment>
<keyword evidence="6" id="KW-0472">Membrane</keyword>
<proteinExistence type="predicted"/>
<keyword evidence="6" id="KW-0812">Transmembrane</keyword>
<dbReference type="PRINTS" id="PR00344">
    <property type="entry name" value="BCTRLSENSOR"/>
</dbReference>
<dbReference type="Gene3D" id="1.10.287.130">
    <property type="match status" value="1"/>
</dbReference>
<dbReference type="EMBL" id="FMTY01000003">
    <property type="protein sequence ID" value="SCX09803.1"/>
    <property type="molecule type" value="Genomic_DNA"/>
</dbReference>
<evidence type="ECO:0000256" key="1">
    <source>
        <dbReference type="ARBA" id="ARBA00000085"/>
    </source>
</evidence>
<evidence type="ECO:0000256" key="6">
    <source>
        <dbReference type="SAM" id="Phobius"/>
    </source>
</evidence>
<dbReference type="eggNOG" id="COG4251">
    <property type="taxonomic scope" value="Bacteria"/>
</dbReference>
<dbReference type="Gene3D" id="3.30.565.10">
    <property type="entry name" value="Histidine kinase-like ATPase, C-terminal domain"/>
    <property type="match status" value="1"/>
</dbReference>
<dbReference type="InterPro" id="IPR004358">
    <property type="entry name" value="Sig_transdc_His_kin-like_C"/>
</dbReference>
<dbReference type="GO" id="GO:0000155">
    <property type="term" value="F:phosphorelay sensor kinase activity"/>
    <property type="evidence" value="ECO:0007669"/>
    <property type="project" value="InterPro"/>
</dbReference>
<reference evidence="8 9" key="1">
    <citation type="submission" date="2016-10" db="EMBL/GenBank/DDBJ databases">
        <authorList>
            <person name="de Groot N.N."/>
        </authorList>
    </citation>
    <scope>NUCLEOTIDE SEQUENCE [LARGE SCALE GENOMIC DNA]</scope>
    <source>
        <strain evidence="8 9">CGMCC 1.3801</strain>
    </source>
</reference>
<evidence type="ECO:0000256" key="3">
    <source>
        <dbReference type="ARBA" id="ARBA00022553"/>
    </source>
</evidence>
<dbReference type="EC" id="2.7.13.3" evidence="2"/>
<keyword evidence="5 8" id="KW-0418">Kinase</keyword>
<dbReference type="InterPro" id="IPR036097">
    <property type="entry name" value="HisK_dim/P_sf"/>
</dbReference>
<dbReference type="SUPFAM" id="SSF47384">
    <property type="entry name" value="Homodimeric domain of signal transducing histidine kinase"/>
    <property type="match status" value="1"/>
</dbReference>
<dbReference type="InterPro" id="IPR003594">
    <property type="entry name" value="HATPase_dom"/>
</dbReference>
<keyword evidence="3" id="KW-0597">Phosphoprotein</keyword>